<sequence>MGFPRAFLFLARTRPCGDAFDKSACGLRRRSLTPSQQNRSPTMVAIYTILTFLVVIFALNRFEFGRFD</sequence>
<dbReference type="Proteomes" id="UP001598130">
    <property type="component" value="Unassembled WGS sequence"/>
</dbReference>
<evidence type="ECO:0000313" key="2">
    <source>
        <dbReference type="EMBL" id="MFD3266035.1"/>
    </source>
</evidence>
<keyword evidence="1" id="KW-0472">Membrane</keyword>
<keyword evidence="3" id="KW-1185">Reference proteome</keyword>
<gene>
    <name evidence="2" type="ORF">OCL97_18920</name>
</gene>
<reference evidence="2 3" key="1">
    <citation type="submission" date="2022-09" db="EMBL/GenBank/DDBJ databases">
        <title>New species of Phenylobacterium.</title>
        <authorList>
            <person name="Mieszkin S."/>
        </authorList>
    </citation>
    <scope>NUCLEOTIDE SEQUENCE [LARGE SCALE GENOMIC DNA]</scope>
    <source>
        <strain evidence="2 3">HK31-G</strain>
    </source>
</reference>
<evidence type="ECO:0008006" key="4">
    <source>
        <dbReference type="Google" id="ProtNLM"/>
    </source>
</evidence>
<feature type="transmembrane region" description="Helical" evidence="1">
    <location>
        <begin position="44"/>
        <end position="62"/>
    </location>
</feature>
<dbReference type="EMBL" id="JAOTJD010000044">
    <property type="protein sequence ID" value="MFD3266035.1"/>
    <property type="molecule type" value="Genomic_DNA"/>
</dbReference>
<organism evidence="2 3">
    <name type="scientific">Phenylobacterium ferrooxidans</name>
    <dbReference type="NCBI Taxonomy" id="2982689"/>
    <lineage>
        <taxon>Bacteria</taxon>
        <taxon>Pseudomonadati</taxon>
        <taxon>Pseudomonadota</taxon>
        <taxon>Alphaproteobacteria</taxon>
        <taxon>Caulobacterales</taxon>
        <taxon>Caulobacteraceae</taxon>
        <taxon>Phenylobacterium</taxon>
    </lineage>
</organism>
<name>A0ABW6CSL9_9CAUL</name>
<evidence type="ECO:0000256" key="1">
    <source>
        <dbReference type="SAM" id="Phobius"/>
    </source>
</evidence>
<keyword evidence="1" id="KW-1133">Transmembrane helix</keyword>
<keyword evidence="1" id="KW-0812">Transmembrane</keyword>
<evidence type="ECO:0000313" key="3">
    <source>
        <dbReference type="Proteomes" id="UP001598130"/>
    </source>
</evidence>
<accession>A0ABW6CSL9</accession>
<protein>
    <recommendedName>
        <fullName evidence="4">Photosystem II reaction center protein T</fullName>
    </recommendedName>
</protein>
<dbReference type="RefSeq" id="WP_377371340.1">
    <property type="nucleotide sequence ID" value="NZ_JAOTJD010000044.1"/>
</dbReference>
<proteinExistence type="predicted"/>
<comment type="caution">
    <text evidence="2">The sequence shown here is derived from an EMBL/GenBank/DDBJ whole genome shotgun (WGS) entry which is preliminary data.</text>
</comment>